<gene>
    <name evidence="1" type="ORF">JTE90_020240</name>
</gene>
<sequence>MSNIAAGQFDSGLKLASAEVDKCNKGVLEDPFIFHWRNTFKAEVLPNEPHKRDWTVVDFKRYVKNGTCCC</sequence>
<evidence type="ECO:0000313" key="1">
    <source>
        <dbReference type="EMBL" id="KAG8189426.1"/>
    </source>
</evidence>
<reference evidence="1 2" key="1">
    <citation type="journal article" date="2022" name="Nat. Ecol. Evol.">
        <title>A masculinizing supergene underlies an exaggerated male reproductive morph in a spider.</title>
        <authorList>
            <person name="Hendrickx F."/>
            <person name="De Corte Z."/>
            <person name="Sonet G."/>
            <person name="Van Belleghem S.M."/>
            <person name="Kostlbacher S."/>
            <person name="Vangestel C."/>
        </authorList>
    </citation>
    <scope>NUCLEOTIDE SEQUENCE [LARGE SCALE GENOMIC DNA]</scope>
    <source>
        <strain evidence="1">W744_W776</strain>
    </source>
</reference>
<dbReference type="EMBL" id="JAFNEN010000216">
    <property type="protein sequence ID" value="KAG8189426.1"/>
    <property type="molecule type" value="Genomic_DNA"/>
</dbReference>
<protein>
    <submittedName>
        <fullName evidence="1">Uncharacterized protein</fullName>
    </submittedName>
</protein>
<organism evidence="1 2">
    <name type="scientific">Oedothorax gibbosus</name>
    <dbReference type="NCBI Taxonomy" id="931172"/>
    <lineage>
        <taxon>Eukaryota</taxon>
        <taxon>Metazoa</taxon>
        <taxon>Ecdysozoa</taxon>
        <taxon>Arthropoda</taxon>
        <taxon>Chelicerata</taxon>
        <taxon>Arachnida</taxon>
        <taxon>Araneae</taxon>
        <taxon>Araneomorphae</taxon>
        <taxon>Entelegynae</taxon>
        <taxon>Araneoidea</taxon>
        <taxon>Linyphiidae</taxon>
        <taxon>Erigoninae</taxon>
        <taxon>Oedothorax</taxon>
    </lineage>
</organism>
<keyword evidence="2" id="KW-1185">Reference proteome</keyword>
<comment type="caution">
    <text evidence="1">The sequence shown here is derived from an EMBL/GenBank/DDBJ whole genome shotgun (WGS) entry which is preliminary data.</text>
</comment>
<proteinExistence type="predicted"/>
<evidence type="ECO:0000313" key="2">
    <source>
        <dbReference type="Proteomes" id="UP000827092"/>
    </source>
</evidence>
<dbReference type="Proteomes" id="UP000827092">
    <property type="component" value="Unassembled WGS sequence"/>
</dbReference>
<name>A0AAV6UYJ6_9ARAC</name>
<accession>A0AAV6UYJ6</accession>
<dbReference type="AlphaFoldDB" id="A0AAV6UYJ6"/>